<dbReference type="RefSeq" id="WP_279306718.1">
    <property type="nucleotide sequence ID" value="NZ_CAKMMG010000001.1"/>
</dbReference>
<dbReference type="Proteomes" id="UP000838324">
    <property type="component" value="Unassembled WGS sequence"/>
</dbReference>
<evidence type="ECO:0000256" key="1">
    <source>
        <dbReference type="ARBA" id="ARBA00022741"/>
    </source>
</evidence>
<dbReference type="InterPro" id="IPR010016">
    <property type="entry name" value="PxpB"/>
</dbReference>
<sequence length="261" mass="28402">MGETTDGREFMPNIPGNPGSARIVPLGDSAAVVILGDSISLQIHYRVRALCSYLEHHPFTGMAELVPSFTSIAVYYDGLAVLKAYPGYIRPGGEYYPFPVVAALLEMMLSHIDDEPPPQPRTVRIPVYYGGEAGPDLEFVAEHNGLLPQQVIDIHSSAEYLVYMLGFAPGFPYLGGLPSSISTPRRLSPRVAIPAGSVGIAGDQTGVYPLETPGGWQLIGRMPLSLFKPESVPPTLLQAGDTVRFYPISRREFMEWGEDLP</sequence>
<keyword evidence="3" id="KW-0067">ATP-binding</keyword>
<dbReference type="GO" id="GO:0017168">
    <property type="term" value="F:5-oxoprolinase (ATP-hydrolyzing) activity"/>
    <property type="evidence" value="ECO:0007669"/>
    <property type="project" value="UniProtKB-EC"/>
</dbReference>
<reference evidence="5" key="1">
    <citation type="submission" date="2022-01" db="EMBL/GenBank/DDBJ databases">
        <authorList>
            <person name="Criscuolo A."/>
        </authorList>
    </citation>
    <scope>NUCLEOTIDE SEQUENCE</scope>
    <source>
        <strain evidence="5">CIP111892</strain>
    </source>
</reference>
<dbReference type="NCBIfam" id="TIGR00370">
    <property type="entry name" value="5-oxoprolinase subunit PxpB"/>
    <property type="match status" value="1"/>
</dbReference>
<dbReference type="EC" id="3.5.2.9" evidence="5"/>
<accession>A0ABN8FR84</accession>
<organism evidence="5 6">
    <name type="scientific">Paenibacillus auburnensis</name>
    <dbReference type="NCBI Taxonomy" id="2905649"/>
    <lineage>
        <taxon>Bacteria</taxon>
        <taxon>Bacillati</taxon>
        <taxon>Bacillota</taxon>
        <taxon>Bacilli</taxon>
        <taxon>Bacillales</taxon>
        <taxon>Paenibacillaceae</taxon>
        <taxon>Paenibacillus</taxon>
    </lineage>
</organism>
<comment type="caution">
    <text evidence="5">The sequence shown here is derived from an EMBL/GenBank/DDBJ whole genome shotgun (WGS) entry which is preliminary data.</text>
</comment>
<dbReference type="PANTHER" id="PTHR34698:SF2">
    <property type="entry name" value="5-OXOPROLINASE SUBUNIT B"/>
    <property type="match status" value="1"/>
</dbReference>
<evidence type="ECO:0000259" key="4">
    <source>
        <dbReference type="SMART" id="SM00796"/>
    </source>
</evidence>
<keyword evidence="1" id="KW-0547">Nucleotide-binding</keyword>
<dbReference type="SUPFAM" id="SSF160467">
    <property type="entry name" value="PH0987 N-terminal domain-like"/>
    <property type="match status" value="1"/>
</dbReference>
<dbReference type="EMBL" id="CAKMMG010000001">
    <property type="protein sequence ID" value="CAH1190645.1"/>
    <property type="molecule type" value="Genomic_DNA"/>
</dbReference>
<dbReference type="InterPro" id="IPR029000">
    <property type="entry name" value="Cyclophilin-like_dom_sf"/>
</dbReference>
<evidence type="ECO:0000256" key="3">
    <source>
        <dbReference type="ARBA" id="ARBA00022840"/>
    </source>
</evidence>
<name>A0ABN8FR84_9BACL</name>
<dbReference type="SMART" id="SM00796">
    <property type="entry name" value="AHS1"/>
    <property type="match status" value="1"/>
</dbReference>
<dbReference type="PANTHER" id="PTHR34698">
    <property type="entry name" value="5-OXOPROLINASE SUBUNIT B"/>
    <property type="match status" value="1"/>
</dbReference>
<dbReference type="SUPFAM" id="SSF50891">
    <property type="entry name" value="Cyclophilin-like"/>
    <property type="match status" value="1"/>
</dbReference>
<proteinExistence type="predicted"/>
<dbReference type="Gene3D" id="3.30.1360.40">
    <property type="match status" value="1"/>
</dbReference>
<keyword evidence="6" id="KW-1185">Reference proteome</keyword>
<dbReference type="InterPro" id="IPR003833">
    <property type="entry name" value="CT_C_D"/>
</dbReference>
<gene>
    <name evidence="5" type="primary">pxpB</name>
    <name evidence="5" type="ORF">PAECIP111892_00278</name>
</gene>
<protein>
    <submittedName>
        <fullName evidence="5">5-oxoprolinase subunit B</fullName>
        <ecNumber evidence="5">3.5.2.9</ecNumber>
    </submittedName>
</protein>
<dbReference type="Pfam" id="PF02682">
    <property type="entry name" value="CT_C_D"/>
    <property type="match status" value="1"/>
</dbReference>
<evidence type="ECO:0000256" key="2">
    <source>
        <dbReference type="ARBA" id="ARBA00022801"/>
    </source>
</evidence>
<evidence type="ECO:0000313" key="5">
    <source>
        <dbReference type="EMBL" id="CAH1190645.1"/>
    </source>
</evidence>
<keyword evidence="2 5" id="KW-0378">Hydrolase</keyword>
<evidence type="ECO:0000313" key="6">
    <source>
        <dbReference type="Proteomes" id="UP000838324"/>
    </source>
</evidence>
<dbReference type="Gene3D" id="2.40.100.10">
    <property type="entry name" value="Cyclophilin-like"/>
    <property type="match status" value="1"/>
</dbReference>
<feature type="domain" description="Carboxyltransferase" evidence="4">
    <location>
        <begin position="21"/>
        <end position="237"/>
    </location>
</feature>